<evidence type="ECO:0000256" key="1">
    <source>
        <dbReference type="SAM" id="SignalP"/>
    </source>
</evidence>
<reference evidence="2" key="1">
    <citation type="submission" date="2018-03" db="EMBL/GenBank/DDBJ databases">
        <authorList>
            <person name="Guldener U."/>
        </authorList>
    </citation>
    <scope>NUCLEOTIDE SEQUENCE</scope>
</reference>
<dbReference type="Proteomes" id="UP001187682">
    <property type="component" value="Unassembled WGS sequence"/>
</dbReference>
<proteinExistence type="predicted"/>
<gene>
    <name evidence="2" type="ORF">DNG_06048</name>
</gene>
<keyword evidence="1" id="KW-0732">Signal</keyword>
<sequence length="270" mass="29566">MRLSTSILMAMPLAAYAAEEGKSVIDEYKAKFDGFLGSFGAKPVQLTPEQQARYGAEEKPVEGGALTELTLGNWKETLYSSIPEGSTTPEDWWVFVTGRGKSCNGFCLKAESAFNQTAETFAAQTETDTPNMALINCDNEPILCSSWSCGPGSLWVFDLLPAPADVDVHLTRVNLSSITPETFAGYLDPAARANFTQLESVFHPFNSNLAKYDLAVPFGYAIHYISKIPNWAFMFGLSAISRTMMTNRMQNHEARRQRAAAPPATPAVKI</sequence>
<feature type="chain" id="PRO_5041927401" evidence="1">
    <location>
        <begin position="18"/>
        <end position="270"/>
    </location>
</feature>
<evidence type="ECO:0000313" key="2">
    <source>
        <dbReference type="EMBL" id="SPO03365.1"/>
    </source>
</evidence>
<comment type="caution">
    <text evidence="2">The sequence shown here is derived from an EMBL/GenBank/DDBJ whole genome shotgun (WGS) entry which is preliminary data.</text>
</comment>
<evidence type="ECO:0000313" key="3">
    <source>
        <dbReference type="Proteomes" id="UP001187682"/>
    </source>
</evidence>
<protein>
    <submittedName>
        <fullName evidence="2">Uncharacterized protein</fullName>
    </submittedName>
</protein>
<dbReference type="EMBL" id="ONZQ02000008">
    <property type="protein sequence ID" value="SPO03365.1"/>
    <property type="molecule type" value="Genomic_DNA"/>
</dbReference>
<accession>A0AAE8MZ94</accession>
<name>A0AAE8MZ94_9PEZI</name>
<keyword evidence="3" id="KW-1185">Reference proteome</keyword>
<feature type="signal peptide" evidence="1">
    <location>
        <begin position="1"/>
        <end position="17"/>
    </location>
</feature>
<organism evidence="2 3">
    <name type="scientific">Cephalotrichum gorgonifer</name>
    <dbReference type="NCBI Taxonomy" id="2041049"/>
    <lineage>
        <taxon>Eukaryota</taxon>
        <taxon>Fungi</taxon>
        <taxon>Dikarya</taxon>
        <taxon>Ascomycota</taxon>
        <taxon>Pezizomycotina</taxon>
        <taxon>Sordariomycetes</taxon>
        <taxon>Hypocreomycetidae</taxon>
        <taxon>Microascales</taxon>
        <taxon>Microascaceae</taxon>
        <taxon>Cephalotrichum</taxon>
    </lineage>
</organism>
<dbReference type="AlphaFoldDB" id="A0AAE8MZ94"/>